<dbReference type="InterPro" id="IPR011990">
    <property type="entry name" value="TPR-like_helical_dom_sf"/>
</dbReference>
<dbReference type="SMART" id="SM00028">
    <property type="entry name" value="TPR"/>
    <property type="match status" value="4"/>
</dbReference>
<comment type="caution">
    <text evidence="1">The sequence shown here is derived from an EMBL/GenBank/DDBJ whole genome shotgun (WGS) entry which is preliminary data.</text>
</comment>
<dbReference type="AlphaFoldDB" id="A0A151Z432"/>
<accession>A0A151Z432</accession>
<dbReference type="InterPro" id="IPR019734">
    <property type="entry name" value="TPR_rpt"/>
</dbReference>
<dbReference type="Gene3D" id="1.25.40.10">
    <property type="entry name" value="Tetratricopeptide repeat domain"/>
    <property type="match status" value="2"/>
</dbReference>
<dbReference type="Proteomes" id="UP000076078">
    <property type="component" value="Unassembled WGS sequence"/>
</dbReference>
<organism evidence="1 2">
    <name type="scientific">Tieghemostelium lacteum</name>
    <name type="common">Slime mold</name>
    <name type="synonym">Dictyostelium lacteum</name>
    <dbReference type="NCBI Taxonomy" id="361077"/>
    <lineage>
        <taxon>Eukaryota</taxon>
        <taxon>Amoebozoa</taxon>
        <taxon>Evosea</taxon>
        <taxon>Eumycetozoa</taxon>
        <taxon>Dictyostelia</taxon>
        <taxon>Dictyosteliales</taxon>
        <taxon>Raperosteliaceae</taxon>
        <taxon>Tieghemostelium</taxon>
    </lineage>
</organism>
<gene>
    <name evidence="1" type="ORF">DLAC_10739</name>
</gene>
<dbReference type="OMA" id="IYQQLNM"/>
<dbReference type="SUPFAM" id="SSF48452">
    <property type="entry name" value="TPR-like"/>
    <property type="match status" value="1"/>
</dbReference>
<evidence type="ECO:0008006" key="3">
    <source>
        <dbReference type="Google" id="ProtNLM"/>
    </source>
</evidence>
<sequence length="477" mass="55449">MNIINRFKFVQRNILNLNQKYNGGLLISSQSISNNRFINVIENNLNNNNIYRYNQVRFYTKEAKPEASEMTESEDNEDQDKYDEYDQFTEDIDEEGEKPKKKEISLEEDLLSASRNMLLEKNIKEISQKITKFYTPQAETINIESQVGQNQKFTNLQKIIDLNNQAENFLQRGDWKEAEPILTGAISYFKKNLMIHDQSYHDGITTKQVYGYLLGNLGLVYHNLEFQGDAKLLYLEAIKNLKSESDQFYYGYTLLNLAELSSLLNSNELAIDYTTQAIEIFEKIQNQITDERLNLAYFNLSSYYCQDGKFQEALPFCLKSFKSLEKNLGRESEIVQTVAINLSKIYQQLNMTSELEALDKEFQENPQGGLQFKTNEKDDLSHIDLNKLAHQWSEKGHQKHFDVDGFYKSHKTARKEFQSFFKQLKENGVLVGSEIQDLVKSELESLDYAPDKLSQWKPATITVNKDEVKVIDRPSIL</sequence>
<dbReference type="OrthoDB" id="18564at2759"/>
<dbReference type="FunCoup" id="A0A151Z432">
    <property type="interactions" value="1"/>
</dbReference>
<dbReference type="EMBL" id="LODT01000048">
    <property type="protein sequence ID" value="KYQ88716.1"/>
    <property type="molecule type" value="Genomic_DNA"/>
</dbReference>
<dbReference type="InParanoid" id="A0A151Z432"/>
<keyword evidence="2" id="KW-1185">Reference proteome</keyword>
<evidence type="ECO:0000313" key="1">
    <source>
        <dbReference type="EMBL" id="KYQ88716.1"/>
    </source>
</evidence>
<name>A0A151Z432_TIELA</name>
<proteinExistence type="predicted"/>
<protein>
    <recommendedName>
        <fullName evidence="3">Tetratricopeptide repeat protein</fullName>
    </recommendedName>
</protein>
<reference evidence="1 2" key="1">
    <citation type="submission" date="2015-12" db="EMBL/GenBank/DDBJ databases">
        <title>Dictyostelia acquired genes for synthesis and detection of signals that induce cell-type specialization by lateral gene transfer from prokaryotes.</title>
        <authorList>
            <person name="Gloeckner G."/>
            <person name="Schaap P."/>
        </authorList>
    </citation>
    <scope>NUCLEOTIDE SEQUENCE [LARGE SCALE GENOMIC DNA]</scope>
    <source>
        <strain evidence="1 2">TK</strain>
    </source>
</reference>
<evidence type="ECO:0000313" key="2">
    <source>
        <dbReference type="Proteomes" id="UP000076078"/>
    </source>
</evidence>